<evidence type="ECO:0000313" key="6">
    <source>
        <dbReference type="EMBL" id="SDB41686.1"/>
    </source>
</evidence>
<evidence type="ECO:0000313" key="7">
    <source>
        <dbReference type="Proteomes" id="UP000199071"/>
    </source>
</evidence>
<keyword evidence="3" id="KW-0804">Transcription</keyword>
<dbReference type="InterPro" id="IPR050397">
    <property type="entry name" value="Env_Response_Regulators"/>
</dbReference>
<dbReference type="CDD" id="cd00038">
    <property type="entry name" value="CAP_ED"/>
    <property type="match status" value="1"/>
</dbReference>
<dbReference type="InterPro" id="IPR014710">
    <property type="entry name" value="RmlC-like_jellyroll"/>
</dbReference>
<dbReference type="InterPro" id="IPR036388">
    <property type="entry name" value="WH-like_DNA-bd_sf"/>
</dbReference>
<dbReference type="InterPro" id="IPR000595">
    <property type="entry name" value="cNMP-bd_dom"/>
</dbReference>
<dbReference type="SUPFAM" id="SSF46785">
    <property type="entry name" value="Winged helix' DNA-binding domain"/>
    <property type="match status" value="1"/>
</dbReference>
<organism evidence="6 7">
    <name type="scientific">Bauldia litoralis</name>
    <dbReference type="NCBI Taxonomy" id="665467"/>
    <lineage>
        <taxon>Bacteria</taxon>
        <taxon>Pseudomonadati</taxon>
        <taxon>Pseudomonadota</taxon>
        <taxon>Alphaproteobacteria</taxon>
        <taxon>Hyphomicrobiales</taxon>
        <taxon>Kaistiaceae</taxon>
        <taxon>Bauldia</taxon>
    </lineage>
</organism>
<dbReference type="Gene3D" id="1.10.10.10">
    <property type="entry name" value="Winged helix-like DNA-binding domain superfamily/Winged helix DNA-binding domain"/>
    <property type="match status" value="1"/>
</dbReference>
<dbReference type="Gene3D" id="2.60.120.10">
    <property type="entry name" value="Jelly Rolls"/>
    <property type="match status" value="1"/>
</dbReference>
<sequence length="244" mass="27254">MAPGGETRQIDSMPVPEIETIRAHALFRDLAEEQFADLAQHAVAKRFLPHDTIVEEGDHPQFLWLVVQGAVELFSRRGRREASIGVVLPVSAFFIASTIYDLPLQASARTIEPSSIVAIEAEPLRRLFEADGGFARAILAETARSFRSMTSELKAQRLCTSVERLANWILVQDRDHSRNGQFVLPYDKRTLAGHLGMTPENLSRNFALLSDYGISVNRREVAVRDREKLAAFAEPAASLTDWEV</sequence>
<keyword evidence="7" id="KW-1185">Reference proteome</keyword>
<dbReference type="InterPro" id="IPR012318">
    <property type="entry name" value="HTH_CRP"/>
</dbReference>
<dbReference type="GO" id="GO:0003700">
    <property type="term" value="F:DNA-binding transcription factor activity"/>
    <property type="evidence" value="ECO:0007669"/>
    <property type="project" value="TreeGrafter"/>
</dbReference>
<keyword evidence="2" id="KW-0238">DNA-binding</keyword>
<evidence type="ECO:0000256" key="1">
    <source>
        <dbReference type="ARBA" id="ARBA00023015"/>
    </source>
</evidence>
<proteinExistence type="predicted"/>
<evidence type="ECO:0000259" key="5">
    <source>
        <dbReference type="PROSITE" id="PS51063"/>
    </source>
</evidence>
<dbReference type="STRING" id="665467.SAMN02982931_03179"/>
<dbReference type="PANTHER" id="PTHR24567:SF28">
    <property type="entry name" value="LISTERIOLYSIN REGULATORY PROTEIN"/>
    <property type="match status" value="1"/>
</dbReference>
<accession>A0A1G6D944</accession>
<evidence type="ECO:0000256" key="3">
    <source>
        <dbReference type="ARBA" id="ARBA00023163"/>
    </source>
</evidence>
<reference evidence="6 7" key="1">
    <citation type="submission" date="2016-10" db="EMBL/GenBank/DDBJ databases">
        <authorList>
            <person name="de Groot N.N."/>
        </authorList>
    </citation>
    <scope>NUCLEOTIDE SEQUENCE [LARGE SCALE GENOMIC DNA]</scope>
    <source>
        <strain evidence="6 7">ATCC 35022</strain>
    </source>
</reference>
<protein>
    <submittedName>
        <fullName evidence="6">CRP/FNR family transcriptional regulator, transcriptional activator FtrB</fullName>
    </submittedName>
</protein>
<dbReference type="PROSITE" id="PS51063">
    <property type="entry name" value="HTH_CRP_2"/>
    <property type="match status" value="1"/>
</dbReference>
<evidence type="ECO:0000259" key="4">
    <source>
        <dbReference type="PROSITE" id="PS50042"/>
    </source>
</evidence>
<dbReference type="GO" id="GO:0005829">
    <property type="term" value="C:cytosol"/>
    <property type="evidence" value="ECO:0007669"/>
    <property type="project" value="TreeGrafter"/>
</dbReference>
<dbReference type="NCBIfam" id="NF006901">
    <property type="entry name" value="PRK09392.1"/>
    <property type="match status" value="1"/>
</dbReference>
<evidence type="ECO:0000256" key="2">
    <source>
        <dbReference type="ARBA" id="ARBA00023125"/>
    </source>
</evidence>
<dbReference type="Pfam" id="PF00027">
    <property type="entry name" value="cNMP_binding"/>
    <property type="match status" value="1"/>
</dbReference>
<feature type="domain" description="HTH crp-type" evidence="5">
    <location>
        <begin position="159"/>
        <end position="227"/>
    </location>
</feature>
<keyword evidence="1" id="KW-0805">Transcription regulation</keyword>
<dbReference type="GO" id="GO:0003677">
    <property type="term" value="F:DNA binding"/>
    <property type="evidence" value="ECO:0007669"/>
    <property type="project" value="UniProtKB-KW"/>
</dbReference>
<name>A0A1G6D944_9HYPH</name>
<dbReference type="InterPro" id="IPR036390">
    <property type="entry name" value="WH_DNA-bd_sf"/>
</dbReference>
<dbReference type="SMART" id="SM00100">
    <property type="entry name" value="cNMP"/>
    <property type="match status" value="1"/>
</dbReference>
<dbReference type="PANTHER" id="PTHR24567">
    <property type="entry name" value="CRP FAMILY TRANSCRIPTIONAL REGULATORY PROTEIN"/>
    <property type="match status" value="1"/>
</dbReference>
<dbReference type="SUPFAM" id="SSF51206">
    <property type="entry name" value="cAMP-binding domain-like"/>
    <property type="match status" value="1"/>
</dbReference>
<dbReference type="Proteomes" id="UP000199071">
    <property type="component" value="Unassembled WGS sequence"/>
</dbReference>
<feature type="domain" description="Cyclic nucleotide-binding" evidence="4">
    <location>
        <begin position="26"/>
        <end position="145"/>
    </location>
</feature>
<dbReference type="AlphaFoldDB" id="A0A1G6D944"/>
<dbReference type="OrthoDB" id="190787at2"/>
<dbReference type="EMBL" id="FMXQ01000006">
    <property type="protein sequence ID" value="SDB41686.1"/>
    <property type="molecule type" value="Genomic_DNA"/>
</dbReference>
<dbReference type="Pfam" id="PF13545">
    <property type="entry name" value="HTH_Crp_2"/>
    <property type="match status" value="1"/>
</dbReference>
<dbReference type="PROSITE" id="PS50042">
    <property type="entry name" value="CNMP_BINDING_3"/>
    <property type="match status" value="1"/>
</dbReference>
<dbReference type="InterPro" id="IPR018490">
    <property type="entry name" value="cNMP-bd_dom_sf"/>
</dbReference>
<gene>
    <name evidence="6" type="ORF">SAMN02982931_03179</name>
</gene>